<dbReference type="GO" id="GO:0043025">
    <property type="term" value="C:neuronal cell body"/>
    <property type="evidence" value="ECO:0007669"/>
    <property type="project" value="TreeGrafter"/>
</dbReference>
<evidence type="ECO:0000313" key="7">
    <source>
        <dbReference type="Proteomes" id="UP001152803"/>
    </source>
</evidence>
<keyword evidence="4" id="KW-1015">Disulfide bond</keyword>
<comment type="subcellular location">
    <subcellularLocation>
        <location evidence="1">Secreted</location>
    </subcellularLocation>
</comment>
<dbReference type="Pfam" id="PF01160">
    <property type="entry name" value="Opiods_neuropep"/>
    <property type="match status" value="1"/>
</dbReference>
<dbReference type="GO" id="GO:0030425">
    <property type="term" value="C:dendrite"/>
    <property type="evidence" value="ECO:0007669"/>
    <property type="project" value="TreeGrafter"/>
</dbReference>
<dbReference type="OrthoDB" id="8912385at2759"/>
<accession>A0A9Q1D681</accession>
<dbReference type="InterPro" id="IPR006024">
    <property type="entry name" value="Opioid_neupept"/>
</dbReference>
<dbReference type="PANTHER" id="PTHR11438">
    <property type="entry name" value="PROENKEPHALIN"/>
    <property type="match status" value="1"/>
</dbReference>
<keyword evidence="5" id="KW-0732">Signal</keyword>
<dbReference type="PANTHER" id="PTHR11438:SF4">
    <property type="entry name" value="PROENKEPHALIN-B"/>
    <property type="match status" value="1"/>
</dbReference>
<feature type="signal peptide" evidence="5">
    <location>
        <begin position="1"/>
        <end position="20"/>
    </location>
</feature>
<protein>
    <submittedName>
        <fullName evidence="6">Uncharacterized protein</fullName>
    </submittedName>
</protein>
<dbReference type="GO" id="GO:0005886">
    <property type="term" value="C:plasma membrane"/>
    <property type="evidence" value="ECO:0007669"/>
    <property type="project" value="TreeGrafter"/>
</dbReference>
<dbReference type="Proteomes" id="UP001152803">
    <property type="component" value="Unassembled WGS sequence"/>
</dbReference>
<dbReference type="GO" id="GO:0031628">
    <property type="term" value="F:opioid receptor binding"/>
    <property type="evidence" value="ECO:0007669"/>
    <property type="project" value="TreeGrafter"/>
</dbReference>
<sequence>MEWYPLALVLCLSLASSAQADCSTHCLICAQQSPNLDTLINSLTCTLECEDIPEAEQDSRQEDGTSEDELTVFSDDTPINAVKRYGGFLRKFAPKRSYNSDENSQEELQKRYGGFMRRIRPKLKWDSQKRYGGILRRHFKISVRSDEDPGSYDVIDL</sequence>
<dbReference type="AlphaFoldDB" id="A0A9Q1D681"/>
<evidence type="ECO:0000256" key="5">
    <source>
        <dbReference type="SAM" id="SignalP"/>
    </source>
</evidence>
<comment type="caution">
    <text evidence="6">The sequence shown here is derived from an EMBL/GenBank/DDBJ whole genome shotgun (WGS) entry which is preliminary data.</text>
</comment>
<organism evidence="6 7">
    <name type="scientific">Conger conger</name>
    <name type="common">Conger eel</name>
    <name type="synonym">Muraena conger</name>
    <dbReference type="NCBI Taxonomy" id="82655"/>
    <lineage>
        <taxon>Eukaryota</taxon>
        <taxon>Metazoa</taxon>
        <taxon>Chordata</taxon>
        <taxon>Craniata</taxon>
        <taxon>Vertebrata</taxon>
        <taxon>Euteleostomi</taxon>
        <taxon>Actinopterygii</taxon>
        <taxon>Neopterygii</taxon>
        <taxon>Teleostei</taxon>
        <taxon>Anguilliformes</taxon>
        <taxon>Congridae</taxon>
        <taxon>Conger</taxon>
    </lineage>
</organism>
<name>A0A9Q1D681_CONCO</name>
<reference evidence="6" key="1">
    <citation type="journal article" date="2023" name="Science">
        <title>Genome structures resolve the early diversification of teleost fishes.</title>
        <authorList>
            <person name="Parey E."/>
            <person name="Louis A."/>
            <person name="Montfort J."/>
            <person name="Bouchez O."/>
            <person name="Roques C."/>
            <person name="Iampietro C."/>
            <person name="Lluch J."/>
            <person name="Castinel A."/>
            <person name="Donnadieu C."/>
            <person name="Desvignes T."/>
            <person name="Floi Bucao C."/>
            <person name="Jouanno E."/>
            <person name="Wen M."/>
            <person name="Mejri S."/>
            <person name="Dirks R."/>
            <person name="Jansen H."/>
            <person name="Henkel C."/>
            <person name="Chen W.J."/>
            <person name="Zahm M."/>
            <person name="Cabau C."/>
            <person name="Klopp C."/>
            <person name="Thompson A.W."/>
            <person name="Robinson-Rechavi M."/>
            <person name="Braasch I."/>
            <person name="Lecointre G."/>
            <person name="Bobe J."/>
            <person name="Postlethwait J.H."/>
            <person name="Berthelot C."/>
            <person name="Roest Crollius H."/>
            <person name="Guiguen Y."/>
        </authorList>
    </citation>
    <scope>NUCLEOTIDE SEQUENCE</scope>
    <source>
        <strain evidence="6">Concon-B</strain>
    </source>
</reference>
<dbReference type="EMBL" id="JAFJMO010000013">
    <property type="protein sequence ID" value="KAJ8259052.1"/>
    <property type="molecule type" value="Genomic_DNA"/>
</dbReference>
<evidence type="ECO:0000256" key="2">
    <source>
        <dbReference type="ARBA" id="ARBA00008543"/>
    </source>
</evidence>
<feature type="chain" id="PRO_5040328549" evidence="5">
    <location>
        <begin position="21"/>
        <end position="157"/>
    </location>
</feature>
<dbReference type="GO" id="GO:0043679">
    <property type="term" value="C:axon terminus"/>
    <property type="evidence" value="ECO:0007669"/>
    <property type="project" value="TreeGrafter"/>
</dbReference>
<dbReference type="GO" id="GO:0005576">
    <property type="term" value="C:extracellular region"/>
    <property type="evidence" value="ECO:0007669"/>
    <property type="project" value="UniProtKB-SubCell"/>
</dbReference>
<dbReference type="GO" id="GO:0007218">
    <property type="term" value="P:neuropeptide signaling pathway"/>
    <property type="evidence" value="ECO:0007669"/>
    <property type="project" value="InterPro"/>
</dbReference>
<keyword evidence="3" id="KW-0964">Secreted</keyword>
<proteinExistence type="inferred from homology"/>
<keyword evidence="7" id="KW-1185">Reference proteome</keyword>
<evidence type="ECO:0000256" key="3">
    <source>
        <dbReference type="ARBA" id="ARBA00022525"/>
    </source>
</evidence>
<gene>
    <name evidence="6" type="ORF">COCON_G00180640</name>
</gene>
<dbReference type="PRINTS" id="PR01028">
    <property type="entry name" value="OPIOIDPRCRSR"/>
</dbReference>
<comment type="similarity">
    <text evidence="2">Belongs to the opioid neuropeptide precursor family.</text>
</comment>
<evidence type="ECO:0000313" key="6">
    <source>
        <dbReference type="EMBL" id="KAJ8259052.1"/>
    </source>
</evidence>
<evidence type="ECO:0000256" key="4">
    <source>
        <dbReference type="ARBA" id="ARBA00023157"/>
    </source>
</evidence>
<dbReference type="GO" id="GO:0007268">
    <property type="term" value="P:chemical synaptic transmission"/>
    <property type="evidence" value="ECO:0007669"/>
    <property type="project" value="TreeGrafter"/>
</dbReference>
<evidence type="ECO:0000256" key="1">
    <source>
        <dbReference type="ARBA" id="ARBA00004613"/>
    </source>
</evidence>
<dbReference type="GO" id="GO:0007600">
    <property type="term" value="P:sensory perception"/>
    <property type="evidence" value="ECO:0007669"/>
    <property type="project" value="TreeGrafter"/>
</dbReference>